<gene>
    <name evidence="4" type="ORF">ZIOFF_011134</name>
</gene>
<dbReference type="GO" id="GO:0030246">
    <property type="term" value="F:carbohydrate binding"/>
    <property type="evidence" value="ECO:0007669"/>
    <property type="project" value="UniProtKB-KW"/>
</dbReference>
<dbReference type="InterPro" id="IPR001229">
    <property type="entry name" value="Jacalin-like_lectin_dom"/>
</dbReference>
<evidence type="ECO:0000313" key="5">
    <source>
        <dbReference type="Proteomes" id="UP000734854"/>
    </source>
</evidence>
<reference evidence="4 5" key="1">
    <citation type="submission" date="2020-08" db="EMBL/GenBank/DDBJ databases">
        <title>Plant Genome Project.</title>
        <authorList>
            <person name="Zhang R.-G."/>
        </authorList>
    </citation>
    <scope>NUCLEOTIDE SEQUENCE [LARGE SCALE GENOMIC DNA]</scope>
    <source>
        <tissue evidence="4">Rhizome</tissue>
    </source>
</reference>
<evidence type="ECO:0000256" key="1">
    <source>
        <dbReference type="ARBA" id="ARBA00022734"/>
    </source>
</evidence>
<evidence type="ECO:0000313" key="4">
    <source>
        <dbReference type="EMBL" id="KAG6528942.1"/>
    </source>
</evidence>
<evidence type="ECO:0000259" key="3">
    <source>
        <dbReference type="PROSITE" id="PS51752"/>
    </source>
</evidence>
<feature type="signal peptide" evidence="2">
    <location>
        <begin position="1"/>
        <end position="35"/>
    </location>
</feature>
<organism evidence="4 5">
    <name type="scientific">Zingiber officinale</name>
    <name type="common">Ginger</name>
    <name type="synonym">Amomum zingiber</name>
    <dbReference type="NCBI Taxonomy" id="94328"/>
    <lineage>
        <taxon>Eukaryota</taxon>
        <taxon>Viridiplantae</taxon>
        <taxon>Streptophyta</taxon>
        <taxon>Embryophyta</taxon>
        <taxon>Tracheophyta</taxon>
        <taxon>Spermatophyta</taxon>
        <taxon>Magnoliopsida</taxon>
        <taxon>Liliopsida</taxon>
        <taxon>Zingiberales</taxon>
        <taxon>Zingiberaceae</taxon>
        <taxon>Zingiber</taxon>
    </lineage>
</organism>
<dbReference type="CDD" id="cd09612">
    <property type="entry name" value="Jacalin"/>
    <property type="match status" value="1"/>
</dbReference>
<keyword evidence="5" id="KW-1185">Reference proteome</keyword>
<keyword evidence="2" id="KW-0732">Signal</keyword>
<dbReference type="EMBL" id="JACMSC010000003">
    <property type="protein sequence ID" value="KAG6528942.1"/>
    <property type="molecule type" value="Genomic_DNA"/>
</dbReference>
<dbReference type="PROSITE" id="PS51752">
    <property type="entry name" value="JACALIN_LECTIN"/>
    <property type="match status" value="1"/>
</dbReference>
<keyword evidence="1" id="KW-0430">Lectin</keyword>
<accession>A0A8J5HX52</accession>
<dbReference type="AlphaFoldDB" id="A0A8J5HX52"/>
<sequence length="319" mass="35004">MHALVLKHAHALHTPSLLLLVLLLRHLIMFPCSSAVELLCRLIRCLDAVAAAAAEPEASPALQIRLKEMKCKLERLQLKLIKEMFCKEDTAMQQLRHLASCLDELVAAACKDRQGISTLQSLDKVEAAVCRALDTMADKDLYTLCGKGNERTEGPWGPRLGFDWDIGSFGNIKTINVSADDRINSIRIEYRINSKEYKTPRIGGEGGTLHQIEIGENEHITSIRGIFDTISLTKLDIVTNKNSYSFGKGCGGSVFPPAQLECNYRVAGFFGRAAAHVNAIGVYLAKAPDCQQADDSPSKKHCPYLCQCGTLMSSCHVCA</sequence>
<proteinExistence type="predicted"/>
<evidence type="ECO:0000256" key="2">
    <source>
        <dbReference type="SAM" id="SignalP"/>
    </source>
</evidence>
<dbReference type="InterPro" id="IPR033734">
    <property type="entry name" value="Jacalin-like_lectin_dom_plant"/>
</dbReference>
<dbReference type="PANTHER" id="PTHR46506">
    <property type="entry name" value="OS05G0143600 PROTEIN"/>
    <property type="match status" value="1"/>
</dbReference>
<name>A0A8J5HX52_ZINOF</name>
<dbReference type="Pfam" id="PF01419">
    <property type="entry name" value="Jacalin"/>
    <property type="match status" value="1"/>
</dbReference>
<dbReference type="Proteomes" id="UP000734854">
    <property type="component" value="Unassembled WGS sequence"/>
</dbReference>
<protein>
    <recommendedName>
        <fullName evidence="3">Jacalin-type lectin domain-containing protein</fullName>
    </recommendedName>
</protein>
<feature type="chain" id="PRO_5035252555" description="Jacalin-type lectin domain-containing protein" evidence="2">
    <location>
        <begin position="36"/>
        <end position="319"/>
    </location>
</feature>
<comment type="caution">
    <text evidence="4">The sequence shown here is derived from an EMBL/GenBank/DDBJ whole genome shotgun (WGS) entry which is preliminary data.</text>
</comment>
<dbReference type="SMART" id="SM00915">
    <property type="entry name" value="Jacalin"/>
    <property type="match status" value="1"/>
</dbReference>
<feature type="domain" description="Jacalin-type lectin" evidence="3">
    <location>
        <begin position="150"/>
        <end position="286"/>
    </location>
</feature>
<dbReference type="OrthoDB" id="693107at2759"/>